<evidence type="ECO:0000313" key="7">
    <source>
        <dbReference type="Proteomes" id="UP001342826"/>
    </source>
</evidence>
<dbReference type="RefSeq" id="WP_328015198.1">
    <property type="nucleotide sequence ID" value="NZ_JARTFS010000006.1"/>
</dbReference>
<keyword evidence="3 4" id="KW-0472">Membrane</keyword>
<dbReference type="Proteomes" id="UP001342826">
    <property type="component" value="Unassembled WGS sequence"/>
</dbReference>
<accession>A0ABU6NXI4</accession>
<organism evidence="6 7">
    <name type="scientific">Metabacillus fastidiosus</name>
    <dbReference type="NCBI Taxonomy" id="1458"/>
    <lineage>
        <taxon>Bacteria</taxon>
        <taxon>Bacillati</taxon>
        <taxon>Bacillota</taxon>
        <taxon>Bacilli</taxon>
        <taxon>Bacillales</taxon>
        <taxon>Bacillaceae</taxon>
        <taxon>Metabacillus</taxon>
    </lineage>
</organism>
<evidence type="ECO:0000256" key="1">
    <source>
        <dbReference type="ARBA" id="ARBA00004141"/>
    </source>
</evidence>
<dbReference type="PANTHER" id="PTHR22550:SF5">
    <property type="entry name" value="LEUCINE ZIPPER PROTEIN 4"/>
    <property type="match status" value="1"/>
</dbReference>
<feature type="transmembrane region" description="Helical" evidence="5">
    <location>
        <begin position="234"/>
        <end position="252"/>
    </location>
</feature>
<dbReference type="Pfam" id="PF03323">
    <property type="entry name" value="GerA"/>
    <property type="match status" value="1"/>
</dbReference>
<protein>
    <submittedName>
        <fullName evidence="6">Spore germination protein</fullName>
    </submittedName>
</protein>
<evidence type="ECO:0000256" key="4">
    <source>
        <dbReference type="PIRNR" id="PIRNR005690"/>
    </source>
</evidence>
<dbReference type="PANTHER" id="PTHR22550">
    <property type="entry name" value="SPORE GERMINATION PROTEIN"/>
    <property type="match status" value="1"/>
</dbReference>
<keyword evidence="7" id="KW-1185">Reference proteome</keyword>
<dbReference type="PIRSF" id="PIRSF005690">
    <property type="entry name" value="GerBA"/>
    <property type="match status" value="1"/>
</dbReference>
<evidence type="ECO:0000256" key="5">
    <source>
        <dbReference type="SAM" id="Phobius"/>
    </source>
</evidence>
<evidence type="ECO:0000313" key="6">
    <source>
        <dbReference type="EMBL" id="MED4401832.1"/>
    </source>
</evidence>
<comment type="subcellular location">
    <subcellularLocation>
        <location evidence="4">Cell membrane</location>
    </subcellularLocation>
    <subcellularLocation>
        <location evidence="1">Membrane</location>
        <topology evidence="1">Multi-pass membrane protein</topology>
    </subcellularLocation>
</comment>
<name>A0ABU6NXI4_9BACI</name>
<dbReference type="InterPro" id="IPR004995">
    <property type="entry name" value="Spore_Ger"/>
</dbReference>
<comment type="similarity">
    <text evidence="2 4">Belongs to the GerABKA family.</text>
</comment>
<keyword evidence="5" id="KW-0812">Transmembrane</keyword>
<evidence type="ECO:0000256" key="3">
    <source>
        <dbReference type="ARBA" id="ARBA00023136"/>
    </source>
</evidence>
<comment type="caution">
    <text evidence="6">The sequence shown here is derived from an EMBL/GenBank/DDBJ whole genome shotgun (WGS) entry which is preliminary data.</text>
</comment>
<proteinExistence type="inferred from homology"/>
<evidence type="ECO:0000256" key="2">
    <source>
        <dbReference type="ARBA" id="ARBA00005278"/>
    </source>
</evidence>
<feature type="transmembrane region" description="Helical" evidence="5">
    <location>
        <begin position="367"/>
        <end position="386"/>
    </location>
</feature>
<gene>
    <name evidence="6" type="ORF">P9271_10930</name>
</gene>
<feature type="transmembrane region" description="Helical" evidence="5">
    <location>
        <begin position="398"/>
        <end position="424"/>
    </location>
</feature>
<reference evidence="6 7" key="1">
    <citation type="submission" date="2023-03" db="EMBL/GenBank/DDBJ databases">
        <title>Bacillus Genome Sequencing.</title>
        <authorList>
            <person name="Dunlap C."/>
        </authorList>
    </citation>
    <scope>NUCLEOTIDE SEQUENCE [LARGE SCALE GENOMIC DNA]</scope>
    <source>
        <strain evidence="6 7">NRS-1717</strain>
    </source>
</reference>
<dbReference type="EMBL" id="JARTFS010000006">
    <property type="protein sequence ID" value="MED4401832.1"/>
    <property type="molecule type" value="Genomic_DNA"/>
</dbReference>
<feature type="transmembrane region" description="Helical" evidence="5">
    <location>
        <begin position="273"/>
        <end position="295"/>
    </location>
</feature>
<dbReference type="InterPro" id="IPR050768">
    <property type="entry name" value="UPF0353/GerABKA_families"/>
</dbReference>
<keyword evidence="5" id="KW-1133">Transmembrane helix</keyword>
<sequence length="452" mass="50917">MVFFKKKSDTKKWLLEQLGSSQDVVMKEIKAEDKKGEILYIRSLCDESKLQIFLYKPFYETNKKQFEHYLDSLPNNEDELTKEKLLKDIMQGSIILFINDYIYTVEAKKVINNTIGEATIETVIQGPQNGLSEVVETNINLIRHRYPQASLQLEQTNIGKLSQTKVAIMYDKDVADEKLIKEVKKQLSKVEVDVLQSVSQLHKQMTNRKRSLFPTMMITERPDRIVHNLAQGKIAIIIEGSPFSLIAPAVFYDFMSSMEEVYQLYWISRFIIVLRYIGLFISIILPALYIGIIAFNPEIFRVQLALSIAGSRLGVPYPAFLEVLFMLLMMELLTEASVRLPKQIGSTATTVGGLILGQAAVEASLISSVMIIIVGAVAIANFVIPINSMSFAMRVVKYVLLGLTVFFGMIGLVFGVIGLVIYIANLESFGQPYLKLFFQSRSKGAKKEASSS</sequence>
<feature type="transmembrane region" description="Helical" evidence="5">
    <location>
        <begin position="315"/>
        <end position="332"/>
    </location>
</feature>